<evidence type="ECO:0000313" key="8">
    <source>
        <dbReference type="Proteomes" id="UP001367508"/>
    </source>
</evidence>
<comment type="subcellular location">
    <subcellularLocation>
        <location evidence="1">Nucleus</location>
    </subcellularLocation>
</comment>
<protein>
    <recommendedName>
        <fullName evidence="6">JmjC domain-containing protein</fullName>
    </recommendedName>
</protein>
<evidence type="ECO:0000313" key="7">
    <source>
        <dbReference type="EMBL" id="KAK7320843.1"/>
    </source>
</evidence>
<proteinExistence type="inferred from homology"/>
<dbReference type="Pfam" id="PF02373">
    <property type="entry name" value="JmjC"/>
    <property type="match status" value="1"/>
</dbReference>
<dbReference type="GO" id="GO:0000118">
    <property type="term" value="C:histone deacetylase complex"/>
    <property type="evidence" value="ECO:0007669"/>
    <property type="project" value="TreeGrafter"/>
</dbReference>
<organism evidence="7 8">
    <name type="scientific">Canavalia gladiata</name>
    <name type="common">Sword bean</name>
    <name type="synonym">Dolichos gladiatus</name>
    <dbReference type="NCBI Taxonomy" id="3824"/>
    <lineage>
        <taxon>Eukaryota</taxon>
        <taxon>Viridiplantae</taxon>
        <taxon>Streptophyta</taxon>
        <taxon>Embryophyta</taxon>
        <taxon>Tracheophyta</taxon>
        <taxon>Spermatophyta</taxon>
        <taxon>Magnoliopsida</taxon>
        <taxon>eudicotyledons</taxon>
        <taxon>Gunneridae</taxon>
        <taxon>Pentapetalae</taxon>
        <taxon>rosids</taxon>
        <taxon>fabids</taxon>
        <taxon>Fabales</taxon>
        <taxon>Fabaceae</taxon>
        <taxon>Papilionoideae</taxon>
        <taxon>50 kb inversion clade</taxon>
        <taxon>NPAAA clade</taxon>
        <taxon>indigoferoid/millettioid clade</taxon>
        <taxon>Phaseoleae</taxon>
        <taxon>Canavalia</taxon>
    </lineage>
</organism>
<comment type="caution">
    <text evidence="7">The sequence shown here is derived from an EMBL/GenBank/DDBJ whole genome shotgun (WGS) entry which is preliminary data.</text>
</comment>
<evidence type="ECO:0000259" key="6">
    <source>
        <dbReference type="PROSITE" id="PS51184"/>
    </source>
</evidence>
<keyword evidence="8" id="KW-1185">Reference proteome</keyword>
<feature type="region of interest" description="Disordered" evidence="5">
    <location>
        <begin position="231"/>
        <end position="270"/>
    </location>
</feature>
<evidence type="ECO:0000256" key="4">
    <source>
        <dbReference type="ARBA" id="ARBA00023242"/>
    </source>
</evidence>
<evidence type="ECO:0000256" key="2">
    <source>
        <dbReference type="ARBA" id="ARBA00006801"/>
    </source>
</evidence>
<gene>
    <name evidence="7" type="ORF">VNO77_30692</name>
</gene>
<dbReference type="Gene3D" id="2.60.120.650">
    <property type="entry name" value="Cupin"/>
    <property type="match status" value="1"/>
</dbReference>
<dbReference type="SUPFAM" id="SSF51197">
    <property type="entry name" value="Clavaminate synthase-like"/>
    <property type="match status" value="1"/>
</dbReference>
<dbReference type="GO" id="GO:0003712">
    <property type="term" value="F:transcription coregulator activity"/>
    <property type="evidence" value="ECO:0007669"/>
    <property type="project" value="TreeGrafter"/>
</dbReference>
<dbReference type="AlphaFoldDB" id="A0AAN9KS35"/>
<dbReference type="GO" id="GO:0031490">
    <property type="term" value="F:chromatin DNA binding"/>
    <property type="evidence" value="ECO:0007669"/>
    <property type="project" value="TreeGrafter"/>
</dbReference>
<keyword evidence="4" id="KW-0539">Nucleus</keyword>
<sequence>MPPWQPRIIKKLQKEYEVQDMHELYGKDTKAISSDGRRCREHSIGITRNHIILNKDTIGREATLVGSQGKEAILDEGQSRPLNLGQSRSDRAACVQEFSKSTRSNFSLNAGEQAVFNLNSRSQHFDLNEHDSSCMFPGKDSELMYYEVNNVEQWPSLSDEGNSLTDHMQFKTCTNADYENGRMPGMHLNKDKFYSFHDQSDTRAICVDLNLPALQVKVNQEHQRTCIPSYSGKNVSDLPSPQKQHSHLHHLSISGNGAENNSILQDETDPNHDFLLDESYGLYPGNDIGGYPNTSEGHQPRTGIEETKFFNGLNVPFMPCPDINIGKVESGRSDTSSNNFFQNDDHLETQYGSAVWDIFRRQDVPKLTEYLKKHHREFRHINGLPVNSVIHPIHDQILYLNEKHKKQLKLEFGVEPWTFEQHLGEAVFVPAGCPHQVRNRKSCIKVALDFVSPENVQECIRLTEEFRLLPKNHRSKEDKLEIKKMAVYAADVAIAEATKLMGGN</sequence>
<feature type="compositionally biased region" description="Polar residues" evidence="5">
    <location>
        <begin position="253"/>
        <end position="265"/>
    </location>
</feature>
<feature type="domain" description="JmjC" evidence="6">
    <location>
        <begin position="227"/>
        <end position="467"/>
    </location>
</feature>
<dbReference type="GO" id="GO:0032454">
    <property type="term" value="F:histone H3K9 demethylase activity"/>
    <property type="evidence" value="ECO:0007669"/>
    <property type="project" value="InterPro"/>
</dbReference>
<evidence type="ECO:0000256" key="1">
    <source>
        <dbReference type="ARBA" id="ARBA00004123"/>
    </source>
</evidence>
<dbReference type="PANTHER" id="PTHR12549">
    <property type="entry name" value="JMJC DOMAIN-CONTAINING HISTONE DEMETHYLATION PROTEIN"/>
    <property type="match status" value="1"/>
</dbReference>
<dbReference type="InterPro" id="IPR045109">
    <property type="entry name" value="LSDs-like"/>
</dbReference>
<name>A0AAN9KS35_CANGL</name>
<dbReference type="PANTHER" id="PTHR12549:SF38">
    <property type="entry name" value="JMJC DOMAIN-CONTAINING HISTONE DEMETHYLASE 2, ISOFORM A"/>
    <property type="match status" value="1"/>
</dbReference>
<feature type="compositionally biased region" description="Polar residues" evidence="5">
    <location>
        <begin position="231"/>
        <end position="243"/>
    </location>
</feature>
<dbReference type="FunFam" id="2.60.120.650:FF:000033">
    <property type="entry name" value="Transcription factor jumonji (JmjC) domain-containing protein"/>
    <property type="match status" value="1"/>
</dbReference>
<reference evidence="7 8" key="1">
    <citation type="submission" date="2024-01" db="EMBL/GenBank/DDBJ databases">
        <title>The genomes of 5 underutilized Papilionoideae crops provide insights into root nodulation and disease resistanc.</title>
        <authorList>
            <person name="Jiang F."/>
        </authorList>
    </citation>
    <scope>NUCLEOTIDE SEQUENCE [LARGE SCALE GENOMIC DNA]</scope>
    <source>
        <strain evidence="7">LVBAO_FW01</strain>
        <tissue evidence="7">Leaves</tissue>
    </source>
</reference>
<dbReference type="GO" id="GO:0000785">
    <property type="term" value="C:chromatin"/>
    <property type="evidence" value="ECO:0007669"/>
    <property type="project" value="TreeGrafter"/>
</dbReference>
<accession>A0AAN9KS35</accession>
<evidence type="ECO:0000256" key="5">
    <source>
        <dbReference type="SAM" id="MobiDB-lite"/>
    </source>
</evidence>
<dbReference type="GO" id="GO:0046872">
    <property type="term" value="F:metal ion binding"/>
    <property type="evidence" value="ECO:0007669"/>
    <property type="project" value="UniProtKB-KW"/>
</dbReference>
<dbReference type="PROSITE" id="PS51184">
    <property type="entry name" value="JMJC"/>
    <property type="match status" value="1"/>
</dbReference>
<evidence type="ECO:0000256" key="3">
    <source>
        <dbReference type="ARBA" id="ARBA00022723"/>
    </source>
</evidence>
<keyword evidence="3" id="KW-0479">Metal-binding</keyword>
<dbReference type="EMBL" id="JAYMYQ010000007">
    <property type="protein sequence ID" value="KAK7320843.1"/>
    <property type="molecule type" value="Genomic_DNA"/>
</dbReference>
<dbReference type="GO" id="GO:0006357">
    <property type="term" value="P:regulation of transcription by RNA polymerase II"/>
    <property type="evidence" value="ECO:0007669"/>
    <property type="project" value="TreeGrafter"/>
</dbReference>
<dbReference type="SMART" id="SM00558">
    <property type="entry name" value="JmjC"/>
    <property type="match status" value="1"/>
</dbReference>
<comment type="similarity">
    <text evidence="2">Belongs to the JARID1 histone demethylase family.</text>
</comment>
<dbReference type="InterPro" id="IPR003347">
    <property type="entry name" value="JmjC_dom"/>
</dbReference>
<dbReference type="Proteomes" id="UP001367508">
    <property type="component" value="Unassembled WGS sequence"/>
</dbReference>